<accession>A0AC58SMV0</accession>
<proteinExistence type="predicted"/>
<reference evidence="2" key="2">
    <citation type="submission" date="2025-08" db="UniProtKB">
        <authorList>
            <consortium name="RefSeq"/>
        </authorList>
    </citation>
    <scope>IDENTIFICATION</scope>
    <source>
        <tissue evidence="2">Leaf</tissue>
    </source>
</reference>
<organism evidence="1 2">
    <name type="scientific">Nicotiana tabacum</name>
    <name type="common">Common tobacco</name>
    <dbReference type="NCBI Taxonomy" id="4097"/>
    <lineage>
        <taxon>Eukaryota</taxon>
        <taxon>Viridiplantae</taxon>
        <taxon>Streptophyta</taxon>
        <taxon>Embryophyta</taxon>
        <taxon>Tracheophyta</taxon>
        <taxon>Spermatophyta</taxon>
        <taxon>Magnoliopsida</taxon>
        <taxon>eudicotyledons</taxon>
        <taxon>Gunneridae</taxon>
        <taxon>Pentapetalae</taxon>
        <taxon>asterids</taxon>
        <taxon>lamiids</taxon>
        <taxon>Solanales</taxon>
        <taxon>Solanaceae</taxon>
        <taxon>Nicotianoideae</taxon>
        <taxon>Nicotianeae</taxon>
        <taxon>Nicotiana</taxon>
    </lineage>
</organism>
<dbReference type="RefSeq" id="XP_075086306.1">
    <property type="nucleotide sequence ID" value="XM_075230205.1"/>
</dbReference>
<dbReference type="Proteomes" id="UP000790787">
    <property type="component" value="Chromosome 14"/>
</dbReference>
<evidence type="ECO:0000313" key="1">
    <source>
        <dbReference type="Proteomes" id="UP000790787"/>
    </source>
</evidence>
<name>A0AC58SMV0_TOBAC</name>
<sequence length="206" mass="22812">MPKWAVEISEFDIEYKPKTAIKSQVLDDFVTDFSPGLMPLSAKETALVSGMTSGVWTLFMNKASNVKGSGLGVVLITPLGETLRQAIRTIPLNNNKDEYVALVAGLELDRGLGCEVIEVKCDSQLVVNQVYVIFDAKKERIQHYLNKVQALLERFREWSIVHIPREEKVEADALANLGSSTEMKGSDSGTVVQLLHSGWMWTATAK</sequence>
<keyword evidence="1" id="KW-1185">Reference proteome</keyword>
<reference evidence="1" key="1">
    <citation type="journal article" date="2014" name="Nat. Commun.">
        <title>The tobacco genome sequence and its comparison with those of tomato and potato.</title>
        <authorList>
            <person name="Sierro N."/>
            <person name="Battey J.N."/>
            <person name="Ouadi S."/>
            <person name="Bakaher N."/>
            <person name="Bovet L."/>
            <person name="Willig A."/>
            <person name="Goepfert S."/>
            <person name="Peitsch M.C."/>
            <person name="Ivanov N.V."/>
        </authorList>
    </citation>
    <scope>NUCLEOTIDE SEQUENCE [LARGE SCALE GENOMIC DNA]</scope>
</reference>
<protein>
    <submittedName>
        <fullName evidence="2">Uncharacterized protein LOC142169013</fullName>
    </submittedName>
</protein>
<gene>
    <name evidence="2" type="primary">LOC142169013</name>
</gene>
<evidence type="ECO:0000313" key="2">
    <source>
        <dbReference type="RefSeq" id="XP_075086306.1"/>
    </source>
</evidence>